<dbReference type="GO" id="GO:0070006">
    <property type="term" value="F:metalloaminopeptidase activity"/>
    <property type="evidence" value="ECO:0007669"/>
    <property type="project" value="TreeGrafter"/>
</dbReference>
<dbReference type="PANTHER" id="PTHR11533">
    <property type="entry name" value="PROTEASE M1 ZINC METALLOPROTEASE"/>
    <property type="match status" value="1"/>
</dbReference>
<dbReference type="Gene3D" id="2.60.40.1730">
    <property type="entry name" value="tricorn interacting facor f3 domain"/>
    <property type="match status" value="2"/>
</dbReference>
<keyword evidence="1 4" id="KW-0378">Hydrolase</keyword>
<feature type="domain" description="Peptidase M1 membrane alanine aminopeptidase" evidence="2">
    <location>
        <begin position="214"/>
        <end position="268"/>
    </location>
</feature>
<dbReference type="GO" id="GO:0005737">
    <property type="term" value="C:cytoplasm"/>
    <property type="evidence" value="ECO:0007669"/>
    <property type="project" value="TreeGrafter"/>
</dbReference>
<dbReference type="SUPFAM" id="SSF55486">
    <property type="entry name" value="Metalloproteases ('zincins'), catalytic domain"/>
    <property type="match status" value="1"/>
</dbReference>
<dbReference type="Pfam" id="PF17900">
    <property type="entry name" value="Peptidase_M1_N"/>
    <property type="match status" value="2"/>
</dbReference>
<name>A0AAW0LLA1_QUESU</name>
<comment type="caution">
    <text evidence="4">The sequence shown here is derived from an EMBL/GenBank/DDBJ whole genome shotgun (WGS) entry which is preliminary data.</text>
</comment>
<dbReference type="InterPro" id="IPR034016">
    <property type="entry name" value="M1_APN-typ"/>
</dbReference>
<evidence type="ECO:0000256" key="1">
    <source>
        <dbReference type="ARBA" id="ARBA00022438"/>
    </source>
</evidence>
<dbReference type="Pfam" id="PF01433">
    <property type="entry name" value="Peptidase_M1"/>
    <property type="match status" value="1"/>
</dbReference>
<keyword evidence="5" id="KW-1185">Reference proteome</keyword>
<protein>
    <submittedName>
        <fullName evidence="4">Aminopeptidase m1</fullName>
    </submittedName>
</protein>
<dbReference type="GO" id="GO:0043171">
    <property type="term" value="P:peptide catabolic process"/>
    <property type="evidence" value="ECO:0007669"/>
    <property type="project" value="TreeGrafter"/>
</dbReference>
<dbReference type="SUPFAM" id="SSF63737">
    <property type="entry name" value="Leukotriene A4 hydrolase N-terminal domain"/>
    <property type="match status" value="1"/>
</dbReference>
<dbReference type="InterPro" id="IPR001930">
    <property type="entry name" value="Peptidase_M1"/>
</dbReference>
<keyword evidence="1 4" id="KW-0645">Protease</keyword>
<dbReference type="GO" id="GO:0016020">
    <property type="term" value="C:membrane"/>
    <property type="evidence" value="ECO:0007669"/>
    <property type="project" value="TreeGrafter"/>
</dbReference>
<feature type="domain" description="Aminopeptidase N-like N-terminal" evidence="3">
    <location>
        <begin position="135"/>
        <end position="179"/>
    </location>
</feature>
<dbReference type="CDD" id="cd09601">
    <property type="entry name" value="M1_APN-Q_like"/>
    <property type="match status" value="1"/>
</dbReference>
<reference evidence="4 5" key="1">
    <citation type="journal article" date="2018" name="Sci. Data">
        <title>The draft genome sequence of cork oak.</title>
        <authorList>
            <person name="Ramos A.M."/>
            <person name="Usie A."/>
            <person name="Barbosa P."/>
            <person name="Barros P.M."/>
            <person name="Capote T."/>
            <person name="Chaves I."/>
            <person name="Simoes F."/>
            <person name="Abreu I."/>
            <person name="Carrasquinho I."/>
            <person name="Faro C."/>
            <person name="Guimaraes J.B."/>
            <person name="Mendonca D."/>
            <person name="Nobrega F."/>
            <person name="Rodrigues L."/>
            <person name="Saibo N.J.M."/>
            <person name="Varela M.C."/>
            <person name="Egas C."/>
            <person name="Matos J."/>
            <person name="Miguel C.M."/>
            <person name="Oliveira M.M."/>
            <person name="Ricardo C.P."/>
            <person name="Goncalves S."/>
        </authorList>
    </citation>
    <scope>NUCLEOTIDE SEQUENCE [LARGE SCALE GENOMIC DNA]</scope>
    <source>
        <strain evidence="5">cv. HL8</strain>
    </source>
</reference>
<keyword evidence="1 4" id="KW-0031">Aminopeptidase</keyword>
<feature type="domain" description="Aminopeptidase N-like N-terminal" evidence="3">
    <location>
        <begin position="15"/>
        <end position="129"/>
    </location>
</feature>
<dbReference type="Gene3D" id="3.30.2010.30">
    <property type="match status" value="1"/>
</dbReference>
<evidence type="ECO:0000313" key="4">
    <source>
        <dbReference type="EMBL" id="KAK7851248.1"/>
    </source>
</evidence>
<dbReference type="InterPro" id="IPR045357">
    <property type="entry name" value="Aminopeptidase_N-like_N"/>
</dbReference>
<dbReference type="GO" id="GO:0008270">
    <property type="term" value="F:zinc ion binding"/>
    <property type="evidence" value="ECO:0007669"/>
    <property type="project" value="InterPro"/>
</dbReference>
<dbReference type="PANTHER" id="PTHR11533:SF174">
    <property type="entry name" value="PUROMYCIN-SENSITIVE AMINOPEPTIDASE-RELATED"/>
    <property type="match status" value="1"/>
</dbReference>
<evidence type="ECO:0000259" key="2">
    <source>
        <dbReference type="Pfam" id="PF01433"/>
    </source>
</evidence>
<evidence type="ECO:0000259" key="3">
    <source>
        <dbReference type="Pfam" id="PF17900"/>
    </source>
</evidence>
<gene>
    <name evidence="4" type="primary">APM1_16</name>
    <name evidence="4" type="ORF">CFP56_042480</name>
</gene>
<dbReference type="EMBL" id="PKMF04000089">
    <property type="protein sequence ID" value="KAK7851248.1"/>
    <property type="molecule type" value="Genomic_DNA"/>
</dbReference>
<organism evidence="4 5">
    <name type="scientific">Quercus suber</name>
    <name type="common">Cork oak</name>
    <dbReference type="NCBI Taxonomy" id="58331"/>
    <lineage>
        <taxon>Eukaryota</taxon>
        <taxon>Viridiplantae</taxon>
        <taxon>Streptophyta</taxon>
        <taxon>Embryophyta</taxon>
        <taxon>Tracheophyta</taxon>
        <taxon>Spermatophyta</taxon>
        <taxon>Magnoliopsida</taxon>
        <taxon>eudicotyledons</taxon>
        <taxon>Gunneridae</taxon>
        <taxon>Pentapetalae</taxon>
        <taxon>rosids</taxon>
        <taxon>fabids</taxon>
        <taxon>Fagales</taxon>
        <taxon>Fagaceae</taxon>
        <taxon>Quercus</taxon>
    </lineage>
</organism>
<evidence type="ECO:0000313" key="5">
    <source>
        <dbReference type="Proteomes" id="UP000237347"/>
    </source>
</evidence>
<proteinExistence type="predicted"/>
<dbReference type="InterPro" id="IPR042097">
    <property type="entry name" value="Aminopeptidase_N-like_N_sf"/>
</dbReference>
<dbReference type="Proteomes" id="UP000237347">
    <property type="component" value="Unassembled WGS sequence"/>
</dbReference>
<dbReference type="AlphaFoldDB" id="A0AAW0LLA1"/>
<sequence length="269" mass="29997">MEQFKGQPRLPKFAVPKRYNIRLKLDLSTCKFSGSVAIELNIVAGTSFIVLNAAELSIDTPSVSFTHASNSKVLRPSKVDVVEEDEILFLEFADMLPIGMGLLTIRFQGTLNDKMKGFYTRSLSSSHEASVLIIALFKITLDVPSKLVALSNMPIFEEKVDGDLKTVSYQESPIMSTYLVAIVVGLFDYVEHLTSDGVKVRVYCQVGKVNQAKFALGIAIRTLELYKDYFEVPYSLPKLDMVAVPDFAFGAMENYGLITYRETALLYDD</sequence>
<dbReference type="GO" id="GO:0006508">
    <property type="term" value="P:proteolysis"/>
    <property type="evidence" value="ECO:0007669"/>
    <property type="project" value="InterPro"/>
</dbReference>
<dbReference type="InterPro" id="IPR014782">
    <property type="entry name" value="Peptidase_M1_dom"/>
</dbReference>
<accession>A0AAW0LLA1</accession>
<dbReference type="GO" id="GO:0042277">
    <property type="term" value="F:peptide binding"/>
    <property type="evidence" value="ECO:0007669"/>
    <property type="project" value="TreeGrafter"/>
</dbReference>
<dbReference type="PRINTS" id="PR00756">
    <property type="entry name" value="ALADIPTASE"/>
</dbReference>
<dbReference type="GO" id="GO:0005615">
    <property type="term" value="C:extracellular space"/>
    <property type="evidence" value="ECO:0007669"/>
    <property type="project" value="TreeGrafter"/>
</dbReference>
<dbReference type="InterPro" id="IPR050344">
    <property type="entry name" value="Peptidase_M1_aminopeptidases"/>
</dbReference>